<keyword evidence="2" id="KW-1185">Reference proteome</keyword>
<dbReference type="EMBL" id="JBANAX010000097">
    <property type="protein sequence ID" value="KAL1222410.1"/>
    <property type="molecule type" value="Genomic_DNA"/>
</dbReference>
<reference evidence="1 2" key="1">
    <citation type="submission" date="2024-04" db="EMBL/GenBank/DDBJ databases">
        <title>Genome assembly C_amara_ONT_v2.</title>
        <authorList>
            <person name="Yant L."/>
            <person name="Moore C."/>
            <person name="Slenker M."/>
        </authorList>
    </citation>
    <scope>NUCLEOTIDE SEQUENCE [LARGE SCALE GENOMIC DNA]</scope>
    <source>
        <tissue evidence="1">Leaf</tissue>
    </source>
</reference>
<organism evidence="1 2">
    <name type="scientific">Cardamine amara subsp. amara</name>
    <dbReference type="NCBI Taxonomy" id="228776"/>
    <lineage>
        <taxon>Eukaryota</taxon>
        <taxon>Viridiplantae</taxon>
        <taxon>Streptophyta</taxon>
        <taxon>Embryophyta</taxon>
        <taxon>Tracheophyta</taxon>
        <taxon>Spermatophyta</taxon>
        <taxon>Magnoliopsida</taxon>
        <taxon>eudicotyledons</taxon>
        <taxon>Gunneridae</taxon>
        <taxon>Pentapetalae</taxon>
        <taxon>rosids</taxon>
        <taxon>malvids</taxon>
        <taxon>Brassicales</taxon>
        <taxon>Brassicaceae</taxon>
        <taxon>Cardamineae</taxon>
        <taxon>Cardamine</taxon>
    </lineage>
</organism>
<evidence type="ECO:0000313" key="2">
    <source>
        <dbReference type="Proteomes" id="UP001558713"/>
    </source>
</evidence>
<name>A0ABD1BZ09_CARAN</name>
<comment type="caution">
    <text evidence="1">The sequence shown here is derived from an EMBL/GenBank/DDBJ whole genome shotgun (WGS) entry which is preliminary data.</text>
</comment>
<protein>
    <submittedName>
        <fullName evidence="1">F-box/kelch-repeat protein</fullName>
    </submittedName>
</protein>
<evidence type="ECO:0000313" key="1">
    <source>
        <dbReference type="EMBL" id="KAL1222410.1"/>
    </source>
</evidence>
<accession>A0ABD1BZ09</accession>
<gene>
    <name evidence="1" type="ORF">V5N11_007432</name>
</gene>
<proteinExistence type="predicted"/>
<dbReference type="Proteomes" id="UP001558713">
    <property type="component" value="Unassembled WGS sequence"/>
</dbReference>
<dbReference type="AlphaFoldDB" id="A0ABD1BZ09"/>
<sequence length="190" mass="22633">MVVREEKVYAIDIMDKTFYYSPSEGECGRGNTAPMQENRRDWCVIYKLIYCIDRRGNLCWCEPEQLEREPDEMYRRKGRSRFGLSSSRLVHFDGRIDFIWESFKIIIGRDKKFIDLLPGARLSNSGGNIVIFWDIIEGDYLEIWFSQRFHWRDVKDPRCGAMLILSYITTRFYILFLSLSKLVSSLFNYL</sequence>